<dbReference type="SUPFAM" id="SSF54427">
    <property type="entry name" value="NTF2-like"/>
    <property type="match status" value="1"/>
</dbReference>
<accession>A0A8R1IIC2</accession>
<protein>
    <submittedName>
        <fullName evidence="1">Uncharacterized protein</fullName>
    </submittedName>
</protein>
<reference evidence="1" key="2">
    <citation type="submission" date="2022-06" db="UniProtKB">
        <authorList>
            <consortium name="EnsemblMetazoa"/>
        </authorList>
    </citation>
    <scope>IDENTIFICATION</scope>
    <source>
        <strain evidence="1">DF5081</strain>
    </source>
</reference>
<dbReference type="InterPro" id="IPR032710">
    <property type="entry name" value="NTF2-like_dom_sf"/>
</dbReference>
<organism evidence="1 2">
    <name type="scientific">Caenorhabditis japonica</name>
    <dbReference type="NCBI Taxonomy" id="281687"/>
    <lineage>
        <taxon>Eukaryota</taxon>
        <taxon>Metazoa</taxon>
        <taxon>Ecdysozoa</taxon>
        <taxon>Nematoda</taxon>
        <taxon>Chromadorea</taxon>
        <taxon>Rhabditida</taxon>
        <taxon>Rhabditina</taxon>
        <taxon>Rhabditomorpha</taxon>
        <taxon>Rhabditoidea</taxon>
        <taxon>Rhabditidae</taxon>
        <taxon>Peloderinae</taxon>
        <taxon>Caenorhabditis</taxon>
    </lineage>
</organism>
<dbReference type="AlphaFoldDB" id="A0A8R1IIC2"/>
<sequence length="39" mass="4670">ENPKRINHLWVLCRDVEEYNPALAWKLLEVHMQETPLAL</sequence>
<evidence type="ECO:0000313" key="1">
    <source>
        <dbReference type="EnsemblMetazoa" id="CJA33500.1"/>
    </source>
</evidence>
<proteinExistence type="predicted"/>
<reference evidence="2" key="1">
    <citation type="submission" date="2010-08" db="EMBL/GenBank/DDBJ databases">
        <authorList>
            <consortium name="Caenorhabditis japonica Sequencing Consortium"/>
            <person name="Wilson R.K."/>
        </authorList>
    </citation>
    <scope>NUCLEOTIDE SEQUENCE [LARGE SCALE GENOMIC DNA]</scope>
    <source>
        <strain evidence="2">DF5081</strain>
    </source>
</reference>
<keyword evidence="2" id="KW-1185">Reference proteome</keyword>
<dbReference type="EnsemblMetazoa" id="CJA33500.1">
    <property type="protein sequence ID" value="CJA33500.1"/>
    <property type="gene ID" value="WBGene00209347"/>
</dbReference>
<name>A0A8R1IIC2_CAEJA</name>
<evidence type="ECO:0000313" key="2">
    <source>
        <dbReference type="Proteomes" id="UP000005237"/>
    </source>
</evidence>
<dbReference type="Proteomes" id="UP000005237">
    <property type="component" value="Unassembled WGS sequence"/>
</dbReference>
<dbReference type="Gene3D" id="3.10.450.240">
    <property type="match status" value="1"/>
</dbReference>